<dbReference type="Gene3D" id="2.60.120.1440">
    <property type="match status" value="1"/>
</dbReference>
<dbReference type="Proteomes" id="UP001597375">
    <property type="component" value="Unassembled WGS sequence"/>
</dbReference>
<keyword evidence="4" id="KW-1185">Reference proteome</keyword>
<dbReference type="PANTHER" id="PTHR30273">
    <property type="entry name" value="PERIPLASMIC SIGNAL SENSOR AND SIGMA FACTOR ACTIVATOR FECR-RELATED"/>
    <property type="match status" value="1"/>
</dbReference>
<evidence type="ECO:0000256" key="1">
    <source>
        <dbReference type="SAM" id="Phobius"/>
    </source>
</evidence>
<accession>A0ABW5D8X2</accession>
<feature type="transmembrane region" description="Helical" evidence="1">
    <location>
        <begin position="74"/>
        <end position="95"/>
    </location>
</feature>
<dbReference type="Pfam" id="PF04773">
    <property type="entry name" value="FecR"/>
    <property type="match status" value="1"/>
</dbReference>
<keyword evidence="1" id="KW-1133">Transmembrane helix</keyword>
<dbReference type="PANTHER" id="PTHR30273:SF2">
    <property type="entry name" value="PROTEIN FECR"/>
    <property type="match status" value="1"/>
</dbReference>
<dbReference type="InterPro" id="IPR012373">
    <property type="entry name" value="Ferrdict_sens_TM"/>
</dbReference>
<reference evidence="4" key="1">
    <citation type="journal article" date="2019" name="Int. J. Syst. Evol. Microbiol.">
        <title>The Global Catalogue of Microorganisms (GCM) 10K type strain sequencing project: providing services to taxonomists for standard genome sequencing and annotation.</title>
        <authorList>
            <consortium name="The Broad Institute Genomics Platform"/>
            <consortium name="The Broad Institute Genome Sequencing Center for Infectious Disease"/>
            <person name="Wu L."/>
            <person name="Ma J."/>
        </authorList>
    </citation>
    <scope>NUCLEOTIDE SEQUENCE [LARGE SCALE GENOMIC DNA]</scope>
    <source>
        <strain evidence="4">CGMCC 4.7106</strain>
    </source>
</reference>
<evidence type="ECO:0000313" key="4">
    <source>
        <dbReference type="Proteomes" id="UP001597375"/>
    </source>
</evidence>
<comment type="caution">
    <text evidence="3">The sequence shown here is derived from an EMBL/GenBank/DDBJ whole genome shotgun (WGS) entry which is preliminary data.</text>
</comment>
<evidence type="ECO:0000259" key="2">
    <source>
        <dbReference type="Pfam" id="PF04773"/>
    </source>
</evidence>
<keyword evidence="1" id="KW-0472">Membrane</keyword>
<protein>
    <submittedName>
        <fullName evidence="3">FecR domain-containing protein</fullName>
    </submittedName>
</protein>
<proteinExistence type="predicted"/>
<gene>
    <name evidence="3" type="ORF">ACFSSA_12745</name>
</gene>
<keyword evidence="1" id="KW-0812">Transmembrane</keyword>
<name>A0ABW5D8X2_9BACT</name>
<dbReference type="RefSeq" id="WP_386820857.1">
    <property type="nucleotide sequence ID" value="NZ_JBHUIT010000031.1"/>
</dbReference>
<dbReference type="InterPro" id="IPR006860">
    <property type="entry name" value="FecR"/>
</dbReference>
<organism evidence="3 4">
    <name type="scientific">Luteolibacter algae</name>
    <dbReference type="NCBI Taxonomy" id="454151"/>
    <lineage>
        <taxon>Bacteria</taxon>
        <taxon>Pseudomonadati</taxon>
        <taxon>Verrucomicrobiota</taxon>
        <taxon>Verrucomicrobiia</taxon>
        <taxon>Verrucomicrobiales</taxon>
        <taxon>Verrucomicrobiaceae</taxon>
        <taxon>Luteolibacter</taxon>
    </lineage>
</organism>
<feature type="domain" description="FecR protein" evidence="2">
    <location>
        <begin position="134"/>
        <end position="216"/>
    </location>
</feature>
<sequence length="449" mass="49143">MKPKELIYRYLSGQANVEETAELNSLLEQDKELRRTLIREAGIDAGLREIALEELSAAEGDGNGNIVQLSLPKLLWSVGIAAAVTILAGISFMHFSKPRIIARLVSVENASWESSLPTLPGSDLTAGRLKLTTGIATIRFHSGAELTMEAPADLILETPMRGKLLAGSAVVDVPKPAIGFIIDTPNGYAVDHGTKFAVTVSQSSKKSNFEVLKGEISVHIPSSGKEVYLKTEQSASASAGELTSYLEQLPEKEINKGPETIRINTKGRTTSVVRNNYRAKQLHPDFLMVRHIATEKPQERRALMSFKIDKVDFTKVKKAKLWLNQVPCGIGFATRLPVTNRFSIYGVTEESQELFDKKLKWEEAPQPEDCVLLGTFEIPRSRQTGQYGIEGDALLNFLKADGNGFVTMLLIRESAEISGKGTGLVHAFATDSHPEASGPFLKLVMKETP</sequence>
<dbReference type="EMBL" id="JBHUIT010000031">
    <property type="protein sequence ID" value="MFD2257543.1"/>
    <property type="molecule type" value="Genomic_DNA"/>
</dbReference>
<evidence type="ECO:0000313" key="3">
    <source>
        <dbReference type="EMBL" id="MFD2257543.1"/>
    </source>
</evidence>